<dbReference type="OrthoDB" id="3942738at2759"/>
<evidence type="ECO:0000313" key="4">
    <source>
        <dbReference type="Proteomes" id="UP000800036"/>
    </source>
</evidence>
<evidence type="ECO:0000259" key="2">
    <source>
        <dbReference type="PROSITE" id="PS51253"/>
    </source>
</evidence>
<keyword evidence="4" id="KW-1185">Reference proteome</keyword>
<gene>
    <name evidence="3" type="ORF">BU23DRAFT_396538</name>
</gene>
<dbReference type="GO" id="GO:0003677">
    <property type="term" value="F:DNA binding"/>
    <property type="evidence" value="ECO:0007669"/>
    <property type="project" value="UniProtKB-KW"/>
</dbReference>
<dbReference type="Pfam" id="PF03221">
    <property type="entry name" value="HTH_Tnp_Tc5"/>
    <property type="match status" value="1"/>
</dbReference>
<dbReference type="PROSITE" id="PS51253">
    <property type="entry name" value="HTH_CENPB"/>
    <property type="match status" value="1"/>
</dbReference>
<dbReference type="SMART" id="SM00674">
    <property type="entry name" value="CENPB"/>
    <property type="match status" value="1"/>
</dbReference>
<dbReference type="InterPro" id="IPR006600">
    <property type="entry name" value="HTH_CenpB_DNA-bd_dom"/>
</dbReference>
<evidence type="ECO:0000256" key="1">
    <source>
        <dbReference type="ARBA" id="ARBA00023125"/>
    </source>
</evidence>
<dbReference type="AlphaFoldDB" id="A0A6A5V6P1"/>
<dbReference type="Proteomes" id="UP000800036">
    <property type="component" value="Unassembled WGS sequence"/>
</dbReference>
<organism evidence="3 4">
    <name type="scientific">Bimuria novae-zelandiae CBS 107.79</name>
    <dbReference type="NCBI Taxonomy" id="1447943"/>
    <lineage>
        <taxon>Eukaryota</taxon>
        <taxon>Fungi</taxon>
        <taxon>Dikarya</taxon>
        <taxon>Ascomycota</taxon>
        <taxon>Pezizomycotina</taxon>
        <taxon>Dothideomycetes</taxon>
        <taxon>Pleosporomycetidae</taxon>
        <taxon>Pleosporales</taxon>
        <taxon>Massarineae</taxon>
        <taxon>Didymosphaeriaceae</taxon>
        <taxon>Bimuria</taxon>
    </lineage>
</organism>
<evidence type="ECO:0000313" key="3">
    <source>
        <dbReference type="EMBL" id="KAF1971702.1"/>
    </source>
</evidence>
<protein>
    <recommendedName>
        <fullName evidence="2">HTH CENPB-type domain-containing protein</fullName>
    </recommendedName>
</protein>
<sequence length="152" mass="17528">MAPINDALADLILLSPSKQFSYQKVAKKYSVSRSTLMRRHHATTQPHALKIINQQKLAPQQEAELVKYIEGLIARHLPPTREMIRNFASTIAKELVSESWVTRFINWHSIYLTSRWATGMDSNRHQADSGDKYSLYFNILGDKIKEYGIEPR</sequence>
<name>A0A6A5V6P1_9PLEO</name>
<proteinExistence type="predicted"/>
<accession>A0A6A5V6P1</accession>
<feature type="non-terminal residue" evidence="3">
    <location>
        <position position="152"/>
    </location>
</feature>
<reference evidence="3" key="1">
    <citation type="journal article" date="2020" name="Stud. Mycol.">
        <title>101 Dothideomycetes genomes: a test case for predicting lifestyles and emergence of pathogens.</title>
        <authorList>
            <person name="Haridas S."/>
            <person name="Albert R."/>
            <person name="Binder M."/>
            <person name="Bloem J."/>
            <person name="Labutti K."/>
            <person name="Salamov A."/>
            <person name="Andreopoulos B."/>
            <person name="Baker S."/>
            <person name="Barry K."/>
            <person name="Bills G."/>
            <person name="Bluhm B."/>
            <person name="Cannon C."/>
            <person name="Castanera R."/>
            <person name="Culley D."/>
            <person name="Daum C."/>
            <person name="Ezra D."/>
            <person name="Gonzalez J."/>
            <person name="Henrissat B."/>
            <person name="Kuo A."/>
            <person name="Liang C."/>
            <person name="Lipzen A."/>
            <person name="Lutzoni F."/>
            <person name="Magnuson J."/>
            <person name="Mondo S."/>
            <person name="Nolan M."/>
            <person name="Ohm R."/>
            <person name="Pangilinan J."/>
            <person name="Park H.-J."/>
            <person name="Ramirez L."/>
            <person name="Alfaro M."/>
            <person name="Sun H."/>
            <person name="Tritt A."/>
            <person name="Yoshinaga Y."/>
            <person name="Zwiers L.-H."/>
            <person name="Turgeon B."/>
            <person name="Goodwin S."/>
            <person name="Spatafora J."/>
            <person name="Crous P."/>
            <person name="Grigoriev I."/>
        </authorList>
    </citation>
    <scope>NUCLEOTIDE SEQUENCE</scope>
    <source>
        <strain evidence="3">CBS 107.79</strain>
    </source>
</reference>
<keyword evidence="1" id="KW-0238">DNA-binding</keyword>
<dbReference type="EMBL" id="ML976692">
    <property type="protein sequence ID" value="KAF1971702.1"/>
    <property type="molecule type" value="Genomic_DNA"/>
</dbReference>
<feature type="domain" description="HTH CENPB-type" evidence="2">
    <location>
        <begin position="49"/>
        <end position="114"/>
    </location>
</feature>